<keyword evidence="2" id="KW-0813">Transport</keyword>
<evidence type="ECO:0000256" key="8">
    <source>
        <dbReference type="ARBA" id="ARBA00023136"/>
    </source>
</evidence>
<dbReference type="PANTHER" id="PTHR32552:SF81">
    <property type="entry name" value="TONB-DEPENDENT OUTER MEMBRANE RECEPTOR"/>
    <property type="match status" value="1"/>
</dbReference>
<dbReference type="AlphaFoldDB" id="A0A1J5RSE4"/>
<evidence type="ECO:0000256" key="7">
    <source>
        <dbReference type="ARBA" id="ARBA00023077"/>
    </source>
</evidence>
<dbReference type="InterPro" id="IPR037066">
    <property type="entry name" value="Plug_dom_sf"/>
</dbReference>
<evidence type="ECO:0000256" key="1">
    <source>
        <dbReference type="ARBA" id="ARBA00004571"/>
    </source>
</evidence>
<dbReference type="SUPFAM" id="SSF56935">
    <property type="entry name" value="Porins"/>
    <property type="match status" value="1"/>
</dbReference>
<dbReference type="Gene3D" id="2.40.170.20">
    <property type="entry name" value="TonB-dependent receptor, beta-barrel domain"/>
    <property type="match status" value="1"/>
</dbReference>
<evidence type="ECO:0000256" key="3">
    <source>
        <dbReference type="ARBA" id="ARBA00022496"/>
    </source>
</evidence>
<dbReference type="InterPro" id="IPR039426">
    <property type="entry name" value="TonB-dep_rcpt-like"/>
</dbReference>
<keyword evidence="5" id="KW-0408">Iron</keyword>
<dbReference type="GO" id="GO:0006826">
    <property type="term" value="P:iron ion transport"/>
    <property type="evidence" value="ECO:0007669"/>
    <property type="project" value="UniProtKB-KW"/>
</dbReference>
<keyword evidence="9" id="KW-0998">Cell outer membrane</keyword>
<evidence type="ECO:0000313" key="12">
    <source>
        <dbReference type="EMBL" id="OIQ94996.1"/>
    </source>
</evidence>
<keyword evidence="6" id="KW-0406">Ion transport</keyword>
<accession>A0A1J5RSE4</accession>
<dbReference type="InterPro" id="IPR036942">
    <property type="entry name" value="Beta-barrel_TonB_sf"/>
</dbReference>
<evidence type="ECO:0000256" key="4">
    <source>
        <dbReference type="ARBA" id="ARBA00022692"/>
    </source>
</evidence>
<dbReference type="PANTHER" id="PTHR32552">
    <property type="entry name" value="FERRICHROME IRON RECEPTOR-RELATED"/>
    <property type="match status" value="1"/>
</dbReference>
<dbReference type="EMBL" id="MLJW01000175">
    <property type="protein sequence ID" value="OIQ94996.1"/>
    <property type="molecule type" value="Genomic_DNA"/>
</dbReference>
<feature type="domain" description="TonB-dependent receptor plug" evidence="11">
    <location>
        <begin position="99"/>
        <end position="210"/>
    </location>
</feature>
<dbReference type="GO" id="GO:0009279">
    <property type="term" value="C:cell outer membrane"/>
    <property type="evidence" value="ECO:0007669"/>
    <property type="project" value="UniProtKB-SubCell"/>
</dbReference>
<dbReference type="InterPro" id="IPR012910">
    <property type="entry name" value="Plug_dom"/>
</dbReference>
<feature type="region of interest" description="Disordered" evidence="10">
    <location>
        <begin position="43"/>
        <end position="65"/>
    </location>
</feature>
<keyword evidence="12" id="KW-0675">Receptor</keyword>
<comment type="caution">
    <text evidence="12">The sequence shown here is derived from an EMBL/GenBank/DDBJ whole genome shotgun (WGS) entry which is preliminary data.</text>
</comment>
<keyword evidence="4" id="KW-0812">Transmembrane</keyword>
<dbReference type="Pfam" id="PF07715">
    <property type="entry name" value="Plug"/>
    <property type="match status" value="1"/>
</dbReference>
<reference evidence="12" key="1">
    <citation type="submission" date="2016-10" db="EMBL/GenBank/DDBJ databases">
        <title>Sequence of Gallionella enrichment culture.</title>
        <authorList>
            <person name="Poehlein A."/>
            <person name="Muehling M."/>
            <person name="Daniel R."/>
        </authorList>
    </citation>
    <scope>NUCLEOTIDE SEQUENCE</scope>
</reference>
<evidence type="ECO:0000256" key="5">
    <source>
        <dbReference type="ARBA" id="ARBA00023004"/>
    </source>
</evidence>
<dbReference type="Gene3D" id="2.170.130.10">
    <property type="entry name" value="TonB-dependent receptor, plug domain"/>
    <property type="match status" value="1"/>
</dbReference>
<gene>
    <name evidence="12" type="primary">fhuA_10</name>
    <name evidence="12" type="ORF">GALL_230100</name>
</gene>
<keyword evidence="8" id="KW-0472">Membrane</keyword>
<keyword evidence="3" id="KW-0410">Iron transport</keyword>
<sequence>MKPPRPLMSLLSSDVRRVSALAALCSLTAASALAQAKPADSTAAATPAPASSGSTKTASNAEDDSSVIRLTPFEVNASSDHGYFSPTTLAGTRLNNNIADIPSSVTVVNQQQLLDTSSWDINDVFRYEANTEGASTYTPIAMVRGNVADVLATQPQTSGNRIRGLTTADLEVDNFFSLNRIPFDSYNTQSLEVDRGPNSILFGTGSPAGIVNQTRARAVLDKKTGSVTLVGGSWGTYRQNSAFNIPVIPHKLAIYLAQAYTNQGFKQKPSTDIARRQYAAFTFVPFKNQKTKLTGSFEYYNHDQKDPNGVTPVDFVTPWLQSGRPVYNPLNDMVTYLDTGATTGPYALAKNYPNYAGILQTDMGKVGSPYFIPSLNYASTGHDFMFVNQGQMENFYRGQQTGFTVTGFVPPVASMTSQQLMLNQEKVTWSVPLPTPTAYQVWQYPSVTSKSIYDWSTVNLNPMAYEHTEAKTYYLDLQQELLPNLNLDVGWFRQELKQFSDSPLSQANATTIYVDTNQYLLTGQANPHLGQPFVDGYASDIFESPEINNNFRASLEYELNIQDHVPNWLKWLGHHRLMTVLSQHDDSRNDLRYRESIVGGDPNYLPSATTLNQATGYGYPVHNTAVEAWYYLGTASNGYGFGNGSPGSSSRPPINSPITLPIQTYNYANNSWQTTSINMQSVLFPTGGRSENVQDTKTYFWQAFLWNNRIVGTFGINDDFVKSRQNVFPTKNPESYEYTNGFPNYQYWNNMGAWNRDSGRTTTTGLVFHPLQHWASIDRAAANGSFLAGLARSFSLTFNRSSNFNPPPAYYTDFFGNPLAKPQGTERDYGFEIATPDNKFFLRATWFRTANQNQFVGNTSNARARYIDSELKNWATAVVEVRHGENPSDPSFGNTSVYPITQQMQDEISSLMGLPYTFGGNVGEKGQFVNPYETEDGIARGIELELTYNPTRNWRMKFAWAKQKTILSNIASQAAAWVNYRMPKWQAYGATDLTQVYTRSSGRAMYLGNFWQGYGYDGNIYQNHPYGWNTTQDYFNVVVNAQLATDRALNNTQATNQRVYSWSYLSTYDFDRGRLKGLSVGGAFRYDGRAVAGYYGDTANLSPSGKVFQPDINQPIYTPRQIHIDAWIGYRFRMPWAGHGVQGRVQLNVADLTQNGRLLPVTYNFDGSPAAERIIAPRKFTLSTTISF</sequence>
<evidence type="ECO:0000256" key="9">
    <source>
        <dbReference type="ARBA" id="ARBA00023237"/>
    </source>
</evidence>
<proteinExistence type="predicted"/>
<evidence type="ECO:0000259" key="11">
    <source>
        <dbReference type="Pfam" id="PF07715"/>
    </source>
</evidence>
<keyword evidence="7" id="KW-0798">TonB box</keyword>
<feature type="compositionally biased region" description="Low complexity" evidence="10">
    <location>
        <begin position="43"/>
        <end position="59"/>
    </location>
</feature>
<protein>
    <submittedName>
        <fullName evidence="12">Ferrichrome-iron receptor</fullName>
    </submittedName>
</protein>
<evidence type="ECO:0000256" key="10">
    <source>
        <dbReference type="SAM" id="MobiDB-lite"/>
    </source>
</evidence>
<organism evidence="12">
    <name type="scientific">mine drainage metagenome</name>
    <dbReference type="NCBI Taxonomy" id="410659"/>
    <lineage>
        <taxon>unclassified sequences</taxon>
        <taxon>metagenomes</taxon>
        <taxon>ecological metagenomes</taxon>
    </lineage>
</organism>
<evidence type="ECO:0000256" key="2">
    <source>
        <dbReference type="ARBA" id="ARBA00022448"/>
    </source>
</evidence>
<name>A0A1J5RSE4_9ZZZZ</name>
<evidence type="ECO:0000256" key="6">
    <source>
        <dbReference type="ARBA" id="ARBA00023065"/>
    </source>
</evidence>
<comment type="subcellular location">
    <subcellularLocation>
        <location evidence="1">Cell outer membrane</location>
        <topology evidence="1">Multi-pass membrane protein</topology>
    </subcellularLocation>
</comment>